<name>A0A8B6H1Y4_MYTGA</name>
<keyword evidence="3" id="KW-1185">Reference proteome</keyword>
<evidence type="ECO:0000313" key="2">
    <source>
        <dbReference type="EMBL" id="VDI73178.1"/>
    </source>
</evidence>
<dbReference type="EMBL" id="UYJE01009401">
    <property type="protein sequence ID" value="VDI73178.1"/>
    <property type="molecule type" value="Genomic_DNA"/>
</dbReference>
<dbReference type="PANTHER" id="PTHR47163:SF2">
    <property type="entry name" value="SI:DKEY-17M8.2"/>
    <property type="match status" value="1"/>
</dbReference>
<dbReference type="SMART" id="SM01126">
    <property type="entry name" value="DDE_Tnp_IS1595"/>
    <property type="match status" value="1"/>
</dbReference>
<dbReference type="InterPro" id="IPR053164">
    <property type="entry name" value="IS1016-like_transposase"/>
</dbReference>
<dbReference type="AlphaFoldDB" id="A0A8B6H1Y4"/>
<feature type="domain" description="ISXO2-like transposase" evidence="1">
    <location>
        <begin position="38"/>
        <end position="134"/>
    </location>
</feature>
<sequence>MATAEGRRRKKHGEGSFALRKSNVEDISFQDFEYEMIRFQGDVELNESLFGRKINYNRGKPTGNRKWIFGMIERSSNKIVMYPVDSKGADVLIPLIQKHVEPVSRIFSNSLGPYSGLNRLRYGHFTVIHKTSFNT</sequence>
<protein>
    <recommendedName>
        <fullName evidence="1">ISXO2-like transposase domain-containing protein</fullName>
    </recommendedName>
</protein>
<accession>A0A8B6H1Y4</accession>
<proteinExistence type="predicted"/>
<gene>
    <name evidence="2" type="ORF">MGAL_10B051619</name>
</gene>
<evidence type="ECO:0000259" key="1">
    <source>
        <dbReference type="SMART" id="SM01126"/>
    </source>
</evidence>
<dbReference type="PANTHER" id="PTHR47163">
    <property type="entry name" value="DDE_TNP_IS1595 DOMAIN-CONTAINING PROTEIN"/>
    <property type="match status" value="1"/>
</dbReference>
<organism evidence="2 3">
    <name type="scientific">Mytilus galloprovincialis</name>
    <name type="common">Mediterranean mussel</name>
    <dbReference type="NCBI Taxonomy" id="29158"/>
    <lineage>
        <taxon>Eukaryota</taxon>
        <taxon>Metazoa</taxon>
        <taxon>Spiralia</taxon>
        <taxon>Lophotrochozoa</taxon>
        <taxon>Mollusca</taxon>
        <taxon>Bivalvia</taxon>
        <taxon>Autobranchia</taxon>
        <taxon>Pteriomorphia</taxon>
        <taxon>Mytilida</taxon>
        <taxon>Mytiloidea</taxon>
        <taxon>Mytilidae</taxon>
        <taxon>Mytilinae</taxon>
        <taxon>Mytilus</taxon>
    </lineage>
</organism>
<dbReference type="OrthoDB" id="6151759at2759"/>
<dbReference type="InterPro" id="IPR024445">
    <property type="entry name" value="Tnp_ISXO2-like"/>
</dbReference>
<evidence type="ECO:0000313" key="3">
    <source>
        <dbReference type="Proteomes" id="UP000596742"/>
    </source>
</evidence>
<reference evidence="2" key="1">
    <citation type="submission" date="2018-11" db="EMBL/GenBank/DDBJ databases">
        <authorList>
            <person name="Alioto T."/>
            <person name="Alioto T."/>
        </authorList>
    </citation>
    <scope>NUCLEOTIDE SEQUENCE</scope>
</reference>
<dbReference type="Proteomes" id="UP000596742">
    <property type="component" value="Unassembled WGS sequence"/>
</dbReference>
<dbReference type="Pfam" id="PF12762">
    <property type="entry name" value="DDE_Tnp_IS1595"/>
    <property type="match status" value="1"/>
</dbReference>
<comment type="caution">
    <text evidence="2">The sequence shown here is derived from an EMBL/GenBank/DDBJ whole genome shotgun (WGS) entry which is preliminary data.</text>
</comment>